<reference evidence="13 17" key="2">
    <citation type="submission" date="2018-08" db="EMBL/GenBank/DDBJ databases">
        <title>A genome reference for cultivated species of the human gut microbiota.</title>
        <authorList>
            <person name="Zou Y."/>
            <person name="Xue W."/>
            <person name="Luo G."/>
        </authorList>
    </citation>
    <scope>NUCLEOTIDE SEQUENCE [LARGE SCALE GENOMIC DNA]</scope>
    <source>
        <strain evidence="13 17">AM26-26AC</strain>
    </source>
</reference>
<evidence type="ECO:0000313" key="12">
    <source>
        <dbReference type="EMBL" id="QUT43857.1"/>
    </source>
</evidence>
<reference evidence="12" key="6">
    <citation type="journal article" date="2021" name="PLoS Genet.">
        <title>Mobile Type VI secretion system loci of the gut Bacteroidales display extensive intra-ecosystem transfer, multi-species spread and geographical clustering.</title>
        <authorList>
            <person name="Garcia-Bayona L."/>
            <person name="Coyne M.J."/>
            <person name="Comstock L.E."/>
        </authorList>
    </citation>
    <scope>NUCLEOTIDE SEQUENCE</scope>
    <source>
        <strain evidence="12">CL11T00C20</strain>
    </source>
</reference>
<dbReference type="Proteomes" id="UP000335496">
    <property type="component" value="Unassembled WGS sequence"/>
</dbReference>
<evidence type="ECO:0000313" key="14">
    <source>
        <dbReference type="EMBL" id="RYT76954.1"/>
    </source>
</evidence>
<dbReference type="AlphaFoldDB" id="A0A380YM25"/>
<dbReference type="InterPro" id="IPR003697">
    <property type="entry name" value="Maf-like"/>
</dbReference>
<comment type="subcellular location">
    <subcellularLocation>
        <location evidence="2 9">Cytoplasm</location>
    </subcellularLocation>
</comment>
<organism evidence="15 16">
    <name type="scientific">Bacteroides eggerthii</name>
    <dbReference type="NCBI Taxonomy" id="28111"/>
    <lineage>
        <taxon>Bacteria</taxon>
        <taxon>Pseudomonadati</taxon>
        <taxon>Bacteroidota</taxon>
        <taxon>Bacteroidia</taxon>
        <taxon>Bacteroidales</taxon>
        <taxon>Bacteroidaceae</taxon>
        <taxon>Bacteroides</taxon>
    </lineage>
</organism>
<evidence type="ECO:0000256" key="7">
    <source>
        <dbReference type="ARBA" id="ARBA00053369"/>
    </source>
</evidence>
<name>A0A380YM25_9BACE</name>
<dbReference type="EMBL" id="UFSX01000001">
    <property type="protein sequence ID" value="SUV29905.1"/>
    <property type="molecule type" value="Genomic_DNA"/>
</dbReference>
<dbReference type="HAMAP" id="MF_00528">
    <property type="entry name" value="Maf"/>
    <property type="match status" value="1"/>
</dbReference>
<dbReference type="Proteomes" id="UP000283538">
    <property type="component" value="Unassembled WGS sequence"/>
</dbReference>
<reference evidence="11 20" key="5">
    <citation type="submission" date="2020-04" db="EMBL/GenBank/DDBJ databases">
        <authorList>
            <person name="Hitch T.C.A."/>
            <person name="Wylensek D."/>
            <person name="Clavel T."/>
        </authorList>
    </citation>
    <scope>NUCLEOTIDE SEQUENCE [LARGE SCALE GENOMIC DNA]</scope>
    <source>
        <strain evidence="11 20">WCA3-601-WT-5E</strain>
    </source>
</reference>
<evidence type="ECO:0000313" key="13">
    <source>
        <dbReference type="EMBL" id="RHF09987.1"/>
    </source>
</evidence>
<dbReference type="InterPro" id="IPR029001">
    <property type="entry name" value="ITPase-like_fam"/>
</dbReference>
<dbReference type="SUPFAM" id="SSF52972">
    <property type="entry name" value="ITPase-like"/>
    <property type="match status" value="1"/>
</dbReference>
<comment type="similarity">
    <text evidence="9">Belongs to the Maf family. YhdE subfamily.</text>
</comment>
<dbReference type="EMBL" id="RCXL01000005">
    <property type="protein sequence ID" value="RYT76954.1"/>
    <property type="molecule type" value="Genomic_DNA"/>
</dbReference>
<reference evidence="14 18" key="4">
    <citation type="journal article" date="2019" name="Science, e1252229">
        <title>Invertible promoters mediate bacterial phase variation, antibiotic resistance, and host adaptation in the gut.</title>
        <authorList>
            <person name="Jiang X."/>
            <person name="Hall A.B."/>
            <person name="Arthur T.D."/>
            <person name="Plichta D.R."/>
            <person name="Covington C.T."/>
            <person name="Poyet M."/>
            <person name="Crothers J."/>
            <person name="Moses P.L."/>
            <person name="Tolonen A.C."/>
            <person name="Vlamakis H."/>
            <person name="Alm E.J."/>
            <person name="Xavier R.J."/>
        </authorList>
    </citation>
    <scope>NUCLEOTIDE SEQUENCE [LARGE SCALE GENOMIC DNA]</scope>
    <source>
        <strain evidence="18">bj_0095</strain>
        <strain evidence="14">Bj_0095</strain>
    </source>
</reference>
<protein>
    <recommendedName>
        <fullName evidence="9">dTTP/UTP pyrophosphatase</fullName>
        <shortName evidence="9">dTTPase/UTPase</shortName>
        <ecNumber evidence="9">3.6.1.9</ecNumber>
    </recommendedName>
    <alternativeName>
        <fullName evidence="9">Nucleoside triphosphate pyrophosphatase</fullName>
    </alternativeName>
    <alternativeName>
        <fullName evidence="9">Nucleotide pyrophosphatase</fullName>
        <shortName evidence="9">Nucleotide PPase</shortName>
    </alternativeName>
</protein>
<comment type="cofactor">
    <cofactor evidence="1 9">
        <name>a divalent metal cation</name>
        <dbReference type="ChEBI" id="CHEBI:60240"/>
    </cofactor>
</comment>
<evidence type="ECO:0000256" key="9">
    <source>
        <dbReference type="HAMAP-Rule" id="MF_00528"/>
    </source>
</evidence>
<dbReference type="GO" id="GO:0005737">
    <property type="term" value="C:cytoplasm"/>
    <property type="evidence" value="ECO:0007669"/>
    <property type="project" value="UniProtKB-SubCell"/>
</dbReference>
<comment type="similarity">
    <text evidence="8">Belongs to the Maf family. YceF subfamily.</text>
</comment>
<evidence type="ECO:0000256" key="4">
    <source>
        <dbReference type="ARBA" id="ARBA00022801"/>
    </source>
</evidence>
<dbReference type="EMBL" id="QSLA01000005">
    <property type="protein sequence ID" value="RHF09987.1"/>
    <property type="molecule type" value="Genomic_DNA"/>
</dbReference>
<feature type="site" description="Important for substrate specificity" evidence="9">
    <location>
        <position position="78"/>
    </location>
</feature>
<dbReference type="STRING" id="483216.BACEGG_01909"/>
<dbReference type="EC" id="3.6.1.9" evidence="9"/>
<dbReference type="KEGG" id="beg:INE88_00640"/>
<dbReference type="GO" id="GO:0009117">
    <property type="term" value="P:nucleotide metabolic process"/>
    <property type="evidence" value="ECO:0007669"/>
    <property type="project" value="UniProtKB-KW"/>
</dbReference>
<dbReference type="GeneID" id="93071790"/>
<comment type="catalytic activity">
    <reaction evidence="9">
        <text>dTTP + H2O = dTMP + diphosphate + H(+)</text>
        <dbReference type="Rhea" id="RHEA:28534"/>
        <dbReference type="ChEBI" id="CHEBI:15377"/>
        <dbReference type="ChEBI" id="CHEBI:15378"/>
        <dbReference type="ChEBI" id="CHEBI:33019"/>
        <dbReference type="ChEBI" id="CHEBI:37568"/>
        <dbReference type="ChEBI" id="CHEBI:63528"/>
        <dbReference type="EC" id="3.6.1.9"/>
    </reaction>
</comment>
<comment type="catalytic activity">
    <reaction evidence="9">
        <text>UTP + H2O = UMP + diphosphate + H(+)</text>
        <dbReference type="Rhea" id="RHEA:29395"/>
        <dbReference type="ChEBI" id="CHEBI:15377"/>
        <dbReference type="ChEBI" id="CHEBI:15378"/>
        <dbReference type="ChEBI" id="CHEBI:33019"/>
        <dbReference type="ChEBI" id="CHEBI:46398"/>
        <dbReference type="ChEBI" id="CHEBI:57865"/>
        <dbReference type="EC" id="3.6.1.9"/>
    </reaction>
</comment>
<reference evidence="15 16" key="1">
    <citation type="submission" date="2018-06" db="EMBL/GenBank/DDBJ databases">
        <authorList>
            <consortium name="Pathogen Informatics"/>
            <person name="Doyle S."/>
        </authorList>
    </citation>
    <scope>NUCLEOTIDE SEQUENCE [LARGE SCALE GENOMIC DNA]</scope>
    <source>
        <strain evidence="15 16">NCTC11155</strain>
    </source>
</reference>
<evidence type="ECO:0000313" key="20">
    <source>
        <dbReference type="Proteomes" id="UP000520291"/>
    </source>
</evidence>
<dbReference type="Proteomes" id="UP000291917">
    <property type="component" value="Unassembled WGS sequence"/>
</dbReference>
<evidence type="ECO:0000313" key="18">
    <source>
        <dbReference type="Proteomes" id="UP000291917"/>
    </source>
</evidence>
<feature type="site" description="Important for substrate specificity" evidence="9">
    <location>
        <position position="160"/>
    </location>
</feature>
<dbReference type="NCBIfam" id="TIGR00172">
    <property type="entry name" value="maf"/>
    <property type="match status" value="1"/>
</dbReference>
<dbReference type="Gene3D" id="3.90.950.10">
    <property type="match status" value="1"/>
</dbReference>
<gene>
    <name evidence="15" type="primary">maf</name>
    <name evidence="13" type="ORF">DW701_06170</name>
    <name evidence="14" type="ORF">EAJ03_05175</name>
    <name evidence="10" type="ORF">F2Z23_05175</name>
    <name evidence="11" type="ORF">HF841_10335</name>
    <name evidence="12" type="ORF">INE88_00640</name>
    <name evidence="15" type="ORF">NCTC11155_01897</name>
</gene>
<keyword evidence="5 9" id="KW-0546">Nucleotide metabolism</keyword>
<comment type="catalytic activity">
    <reaction evidence="6">
        <text>N(7)-methyl-GTP + H2O = N(7)-methyl-GMP + diphosphate + H(+)</text>
        <dbReference type="Rhea" id="RHEA:58744"/>
        <dbReference type="ChEBI" id="CHEBI:15377"/>
        <dbReference type="ChEBI" id="CHEBI:15378"/>
        <dbReference type="ChEBI" id="CHEBI:33019"/>
        <dbReference type="ChEBI" id="CHEBI:58285"/>
        <dbReference type="ChEBI" id="CHEBI:87133"/>
    </reaction>
</comment>
<evidence type="ECO:0000313" key="15">
    <source>
        <dbReference type="EMBL" id="SUV29905.1"/>
    </source>
</evidence>
<accession>A0A380YM25</accession>
<dbReference type="PANTHER" id="PTHR43213:SF5">
    <property type="entry name" value="BIFUNCTIONAL DTTP_UTP PYROPHOSPHATASE_METHYLTRANSFERASE PROTEIN-RELATED"/>
    <property type="match status" value="1"/>
</dbReference>
<keyword evidence="3 9" id="KW-0963">Cytoplasm</keyword>
<evidence type="ECO:0000313" key="16">
    <source>
        <dbReference type="Proteomes" id="UP000254424"/>
    </source>
</evidence>
<evidence type="ECO:0000313" key="17">
    <source>
        <dbReference type="Proteomes" id="UP000283538"/>
    </source>
</evidence>
<dbReference type="PIRSF" id="PIRSF006305">
    <property type="entry name" value="Maf"/>
    <property type="match status" value="1"/>
</dbReference>
<dbReference type="EMBL" id="VVZX01000005">
    <property type="protein sequence ID" value="KAA5275524.1"/>
    <property type="molecule type" value="Genomic_DNA"/>
</dbReference>
<dbReference type="FunFam" id="3.90.950.10:FF:000005">
    <property type="entry name" value="7-methyl-GTP pyrophosphatase"/>
    <property type="match status" value="1"/>
</dbReference>
<dbReference type="CDD" id="cd00555">
    <property type="entry name" value="Maf"/>
    <property type="match status" value="1"/>
</dbReference>
<evidence type="ECO:0000313" key="10">
    <source>
        <dbReference type="EMBL" id="KAA5275524.1"/>
    </source>
</evidence>
<dbReference type="OrthoDB" id="9807767at2"/>
<reference evidence="10 19" key="3">
    <citation type="journal article" date="2019" name="Nat. Med.">
        <title>A library of human gut bacterial isolates paired with longitudinal multiomics data enables mechanistic microbiome research.</title>
        <authorList>
            <person name="Poyet M."/>
            <person name="Groussin M."/>
            <person name="Gibbons S.M."/>
            <person name="Avila-Pacheco J."/>
            <person name="Jiang X."/>
            <person name="Kearney S.M."/>
            <person name="Perrotta A.R."/>
            <person name="Berdy B."/>
            <person name="Zhao S."/>
            <person name="Lieberman T.D."/>
            <person name="Swanson P.K."/>
            <person name="Smith M."/>
            <person name="Roesemann S."/>
            <person name="Alexander J.E."/>
            <person name="Rich S.A."/>
            <person name="Livny J."/>
            <person name="Vlamakis H."/>
            <person name="Clish C."/>
            <person name="Bullock K."/>
            <person name="Deik A."/>
            <person name="Scott J."/>
            <person name="Pierce K.A."/>
            <person name="Xavier R.J."/>
            <person name="Alm E.J."/>
        </authorList>
    </citation>
    <scope>NUCLEOTIDE SEQUENCE [LARGE SCALE GENOMIC DNA]</scope>
    <source>
        <strain evidence="10 19">BIOML-A1</strain>
    </source>
</reference>
<sequence length="200" mass="22809">MLDNLKKYKVILASNSPRRKELLSGLGVDYEIRTLPDVDESYPDTLRGADIPLYIAKEKANAYRNMLQSGELMITADTIVWLDGKVLGKPKDREDALCMLRDMSGRTHEVFTGVCITTTEWQRSFSAQTEVRFSKLSEEEIIYYVDKFQPMDKAGAYGVQEWIGFIGVENISGSYYNIMGLPVQRLYKELCLIEGRLSKL</sequence>
<keyword evidence="19" id="KW-1185">Reference proteome</keyword>
<dbReference type="Proteomes" id="UP000254424">
    <property type="component" value="Unassembled WGS sequence"/>
</dbReference>
<evidence type="ECO:0000256" key="2">
    <source>
        <dbReference type="ARBA" id="ARBA00004496"/>
    </source>
</evidence>
<dbReference type="Pfam" id="PF02545">
    <property type="entry name" value="Maf"/>
    <property type="match status" value="1"/>
</dbReference>
<feature type="active site" description="Proton acceptor" evidence="9">
    <location>
        <position position="77"/>
    </location>
</feature>
<evidence type="ECO:0000256" key="6">
    <source>
        <dbReference type="ARBA" id="ARBA00050213"/>
    </source>
</evidence>
<comment type="function">
    <text evidence="9">Nucleoside triphosphate pyrophosphatase that hydrolyzes dTTP and UTP. May have a dual role in cell division arrest and in preventing the incorporation of modified nucleotides into cellular nucleic acids.</text>
</comment>
<feature type="site" description="Important for substrate specificity" evidence="9">
    <location>
        <position position="18"/>
    </location>
</feature>
<dbReference type="EMBL" id="JABAGL010000012">
    <property type="protein sequence ID" value="NME86411.1"/>
    <property type="molecule type" value="Genomic_DNA"/>
</dbReference>
<comment type="caution">
    <text evidence="9">Lacks conserved residue(s) required for the propagation of feature annotation.</text>
</comment>
<comment type="function">
    <text evidence="7">Nucleoside triphosphate pyrophosphatase that hydrolyzes 7-methyl-GTP (m(7)GTP). May have a dual role in cell division arrest and in preventing the incorporation of modified nucleotides into cellular nucleic acids.</text>
</comment>
<dbReference type="RefSeq" id="WP_004290217.1">
    <property type="nucleotide sequence ID" value="NZ_CABKNQ010000018.1"/>
</dbReference>
<keyword evidence="4 9" id="KW-0378">Hydrolase</keyword>
<evidence type="ECO:0000256" key="5">
    <source>
        <dbReference type="ARBA" id="ARBA00023080"/>
    </source>
</evidence>
<dbReference type="GO" id="GO:0047429">
    <property type="term" value="F:nucleoside triphosphate diphosphatase activity"/>
    <property type="evidence" value="ECO:0007669"/>
    <property type="project" value="UniProtKB-EC"/>
</dbReference>
<evidence type="ECO:0000313" key="19">
    <source>
        <dbReference type="Proteomes" id="UP000335496"/>
    </source>
</evidence>
<evidence type="ECO:0000313" key="11">
    <source>
        <dbReference type="EMBL" id="NME86411.1"/>
    </source>
</evidence>
<proteinExistence type="inferred from homology"/>
<evidence type="ECO:0000256" key="1">
    <source>
        <dbReference type="ARBA" id="ARBA00001968"/>
    </source>
</evidence>
<dbReference type="EMBL" id="CP072227">
    <property type="protein sequence ID" value="QUT43857.1"/>
    <property type="molecule type" value="Genomic_DNA"/>
</dbReference>
<evidence type="ECO:0000256" key="3">
    <source>
        <dbReference type="ARBA" id="ARBA00022490"/>
    </source>
</evidence>
<dbReference type="Proteomes" id="UP000520291">
    <property type="component" value="Unassembled WGS sequence"/>
</dbReference>
<evidence type="ECO:0000256" key="8">
    <source>
        <dbReference type="ARBA" id="ARBA00060749"/>
    </source>
</evidence>
<dbReference type="PANTHER" id="PTHR43213">
    <property type="entry name" value="BIFUNCTIONAL DTTP/UTP PYROPHOSPHATASE/METHYLTRANSFERASE PROTEIN-RELATED"/>
    <property type="match status" value="1"/>
</dbReference>
<dbReference type="Proteomes" id="UP000679226">
    <property type="component" value="Chromosome"/>
</dbReference>